<dbReference type="Gene3D" id="3.90.1750.20">
    <property type="entry name" value="Putative Large Serine Recombinase, Chain B, Domain 2"/>
    <property type="match status" value="1"/>
</dbReference>
<feature type="domain" description="Resolvase/invertase-type recombinase catalytic" evidence="2">
    <location>
        <begin position="2"/>
        <end position="150"/>
    </location>
</feature>
<dbReference type="GO" id="GO:0003677">
    <property type="term" value="F:DNA binding"/>
    <property type="evidence" value="ECO:0007669"/>
    <property type="project" value="InterPro"/>
</dbReference>
<dbReference type="RefSeq" id="WP_186835637.1">
    <property type="nucleotide sequence ID" value="NZ_JACOOQ010000029.1"/>
</dbReference>
<dbReference type="AlphaFoldDB" id="A0A8I0AFL9"/>
<organism evidence="4 5">
    <name type="scientific">Clostridium lentum</name>
    <dbReference type="NCBI Taxonomy" id="2763037"/>
    <lineage>
        <taxon>Bacteria</taxon>
        <taxon>Bacillati</taxon>
        <taxon>Bacillota</taxon>
        <taxon>Clostridia</taxon>
        <taxon>Eubacteriales</taxon>
        <taxon>Clostridiaceae</taxon>
        <taxon>Clostridium</taxon>
    </lineage>
</organism>
<feature type="domain" description="Recombinase" evidence="3">
    <location>
        <begin position="158"/>
        <end position="320"/>
    </location>
</feature>
<dbReference type="InterPro" id="IPR006119">
    <property type="entry name" value="Resolv_N"/>
</dbReference>
<dbReference type="PANTHER" id="PTHR30461">
    <property type="entry name" value="DNA-INVERTASE FROM LAMBDOID PROPHAGE"/>
    <property type="match status" value="1"/>
</dbReference>
<gene>
    <name evidence="4" type="ORF">H8R92_12650</name>
</gene>
<dbReference type="InterPro" id="IPR038109">
    <property type="entry name" value="DNA_bind_recomb_sf"/>
</dbReference>
<name>A0A8I0AFL9_9CLOT</name>
<dbReference type="Pfam" id="PF00239">
    <property type="entry name" value="Resolvase"/>
    <property type="match status" value="1"/>
</dbReference>
<protein>
    <submittedName>
        <fullName evidence="4">Recombinase family protein</fullName>
    </submittedName>
</protein>
<evidence type="ECO:0000259" key="3">
    <source>
        <dbReference type="PROSITE" id="PS51737"/>
    </source>
</evidence>
<dbReference type="SMART" id="SM00857">
    <property type="entry name" value="Resolvase"/>
    <property type="match status" value="1"/>
</dbReference>
<feature type="coiled-coil region" evidence="1">
    <location>
        <begin position="394"/>
        <end position="425"/>
    </location>
</feature>
<evidence type="ECO:0000256" key="1">
    <source>
        <dbReference type="SAM" id="Coils"/>
    </source>
</evidence>
<dbReference type="Gene3D" id="3.40.50.1390">
    <property type="entry name" value="Resolvase, N-terminal catalytic domain"/>
    <property type="match status" value="1"/>
</dbReference>
<dbReference type="PANTHER" id="PTHR30461:SF23">
    <property type="entry name" value="DNA RECOMBINASE-RELATED"/>
    <property type="match status" value="1"/>
</dbReference>
<feature type="coiled-coil region" evidence="1">
    <location>
        <begin position="453"/>
        <end position="487"/>
    </location>
</feature>
<evidence type="ECO:0000259" key="2">
    <source>
        <dbReference type="PROSITE" id="PS51736"/>
    </source>
</evidence>
<evidence type="ECO:0000313" key="4">
    <source>
        <dbReference type="EMBL" id="MBC5641212.1"/>
    </source>
</evidence>
<dbReference type="SUPFAM" id="SSF53041">
    <property type="entry name" value="Resolvase-like"/>
    <property type="match status" value="1"/>
</dbReference>
<keyword evidence="5" id="KW-1185">Reference proteome</keyword>
<accession>A0A8I0AFL9</accession>
<dbReference type="EMBL" id="JACOOQ010000029">
    <property type="protein sequence ID" value="MBC5641212.1"/>
    <property type="molecule type" value="Genomic_DNA"/>
</dbReference>
<reference evidence="4" key="1">
    <citation type="submission" date="2020-08" db="EMBL/GenBank/DDBJ databases">
        <title>Genome public.</title>
        <authorList>
            <person name="Liu C."/>
            <person name="Sun Q."/>
        </authorList>
    </citation>
    <scope>NUCLEOTIDE SEQUENCE</scope>
    <source>
        <strain evidence="4">NSJ-42</strain>
    </source>
</reference>
<dbReference type="Pfam" id="PF13408">
    <property type="entry name" value="Zn_ribbon_recom"/>
    <property type="match status" value="1"/>
</dbReference>
<dbReference type="InterPro" id="IPR050639">
    <property type="entry name" value="SSR_resolvase"/>
</dbReference>
<dbReference type="Pfam" id="PF07508">
    <property type="entry name" value="Recombinase"/>
    <property type="match status" value="1"/>
</dbReference>
<dbReference type="InterPro" id="IPR036162">
    <property type="entry name" value="Resolvase-like_N_sf"/>
</dbReference>
<dbReference type="InterPro" id="IPR025827">
    <property type="entry name" value="Zn_ribbon_recom_dom"/>
</dbReference>
<evidence type="ECO:0000313" key="5">
    <source>
        <dbReference type="Proteomes" id="UP000662088"/>
    </source>
</evidence>
<dbReference type="InterPro" id="IPR011109">
    <property type="entry name" value="DNA_bind_recombinase_dom"/>
</dbReference>
<proteinExistence type="predicted"/>
<keyword evidence="1" id="KW-0175">Coiled coil</keyword>
<dbReference type="Proteomes" id="UP000662088">
    <property type="component" value="Unassembled WGS sequence"/>
</dbReference>
<dbReference type="PROSITE" id="PS51736">
    <property type="entry name" value="RECOMBINASES_3"/>
    <property type="match status" value="1"/>
</dbReference>
<sequence>MKIAIYSRKSKYTGKGDSIGNQIQMCKDYIETHYRNNDPEYIIYEDEGFSGGNINRPKFQKLLSDIKKEKFDILICYRLDRISRNVSDFSTTLEELQSYGVDFISIKEQFDTTTPMGRAMIYIASVFAQLERETIAERVRDNMVELAKSGKWSGGRTPLGFDSESSSYIDEEGNERKLVKLVKNDEELQLVNLIYDTYLKEESLHKTEVYFASHNIKSNRNILLEKTSLKVILNNPVYAISSPELKRWLEDDGWNVYGEPDGKHSYLSYNKTKQVTRNGKATKILNDKENWIAAISNCPGIIDADKWIAVQEQFKGNRGSFPKKARTHNAKLVGKIYCAHCNNYMQVVHGNIKKDTGKRQFYYSCSLKKKSKSELCKNKNLKVEDVENLLLLELEKLGKNKKSYIQTLKKKNEAVKKNKDIKLKQNSIQKDIEAKQKILNNLVDKLAVADDIDNIIIQRIRATKNEMQELQQELDKISKEIQDSNYKKLDLDFIESLLEKCADIRELDSNEQRLLIGVLVDKILWDGNTQDVTVYFIGSGDVKKK</sequence>
<dbReference type="GO" id="GO:0000150">
    <property type="term" value="F:DNA strand exchange activity"/>
    <property type="evidence" value="ECO:0007669"/>
    <property type="project" value="InterPro"/>
</dbReference>
<comment type="caution">
    <text evidence="4">The sequence shown here is derived from an EMBL/GenBank/DDBJ whole genome shotgun (WGS) entry which is preliminary data.</text>
</comment>
<dbReference type="PROSITE" id="PS51737">
    <property type="entry name" value="RECOMBINASE_DNA_BIND"/>
    <property type="match status" value="1"/>
</dbReference>
<dbReference type="CDD" id="cd03768">
    <property type="entry name" value="SR_ResInv"/>
    <property type="match status" value="1"/>
</dbReference>